<gene>
    <name evidence="1" type="ORF">I215_12838</name>
</gene>
<dbReference type="PATRIC" id="fig|555500.3.peg.2647"/>
<evidence type="ECO:0000313" key="2">
    <source>
        <dbReference type="Proteomes" id="UP000007364"/>
    </source>
</evidence>
<organism evidence="1 2">
    <name type="scientific">Galbibacter marinus</name>
    <dbReference type="NCBI Taxonomy" id="555500"/>
    <lineage>
        <taxon>Bacteria</taxon>
        <taxon>Pseudomonadati</taxon>
        <taxon>Bacteroidota</taxon>
        <taxon>Flavobacteriia</taxon>
        <taxon>Flavobacteriales</taxon>
        <taxon>Flavobacteriaceae</taxon>
        <taxon>Galbibacter</taxon>
    </lineage>
</organism>
<reference evidence="1 2" key="1">
    <citation type="journal article" date="2012" name="J. Bacteriol.">
        <title>Genome Sequence of Galbibacter marinum Type Strain ck-I2-15.</title>
        <authorList>
            <person name="Lai Q."/>
            <person name="Li C."/>
            <person name="Shao Z."/>
        </authorList>
    </citation>
    <scope>NUCLEOTIDE SEQUENCE [LARGE SCALE GENOMIC DNA]</scope>
    <source>
        <strain evidence="2">ck-I2-15</strain>
    </source>
</reference>
<dbReference type="STRING" id="555500.I215_12838"/>
<dbReference type="eggNOG" id="COG3550">
    <property type="taxonomic scope" value="Bacteria"/>
</dbReference>
<dbReference type="AlphaFoldDB" id="K2Q0I2"/>
<keyword evidence="2" id="KW-1185">Reference proteome</keyword>
<sequence>MHTDKGVLFSPTYDLLNVNLIYPDDKEDLALTLGGGKRKIKRSDFDQFASSLELSEIVRDNIYKGFSKQLNKVHSLIESSFLTDVYKERYIQIYESKLKQIGI</sequence>
<proteinExistence type="predicted"/>
<dbReference type="Proteomes" id="UP000007364">
    <property type="component" value="Unassembled WGS sequence"/>
</dbReference>
<dbReference type="EMBL" id="AMSG01000023">
    <property type="protein sequence ID" value="EKF54366.1"/>
    <property type="molecule type" value="Genomic_DNA"/>
</dbReference>
<evidence type="ECO:0000313" key="1">
    <source>
        <dbReference type="EMBL" id="EKF54366.1"/>
    </source>
</evidence>
<comment type="caution">
    <text evidence="1">The sequence shown here is derived from an EMBL/GenBank/DDBJ whole genome shotgun (WGS) entry which is preliminary data.</text>
</comment>
<accession>K2Q0I2</accession>
<protein>
    <submittedName>
        <fullName evidence="1">HipA-like protein</fullName>
    </submittedName>
</protein>
<name>K2Q0I2_9FLAO</name>